<evidence type="ECO:0000313" key="1">
    <source>
        <dbReference type="EMBL" id="KAJ0043895.1"/>
    </source>
</evidence>
<protein>
    <submittedName>
        <fullName evidence="1">Uncharacterized protein</fullName>
    </submittedName>
</protein>
<dbReference type="Proteomes" id="UP001163603">
    <property type="component" value="Chromosome 4"/>
</dbReference>
<keyword evidence="2" id="KW-1185">Reference proteome</keyword>
<reference evidence="2" key="1">
    <citation type="journal article" date="2023" name="G3 (Bethesda)">
        <title>Genome assembly and association tests identify interacting loci associated with vigor, precocity, and sex in interspecific pistachio rootstocks.</title>
        <authorList>
            <person name="Palmer W."/>
            <person name="Jacygrad E."/>
            <person name="Sagayaradj S."/>
            <person name="Cavanaugh K."/>
            <person name="Han R."/>
            <person name="Bertier L."/>
            <person name="Beede B."/>
            <person name="Kafkas S."/>
            <person name="Golino D."/>
            <person name="Preece J."/>
            <person name="Michelmore R."/>
        </authorList>
    </citation>
    <scope>NUCLEOTIDE SEQUENCE [LARGE SCALE GENOMIC DNA]</scope>
</reference>
<dbReference type="EMBL" id="CM047739">
    <property type="protein sequence ID" value="KAJ0043895.1"/>
    <property type="molecule type" value="Genomic_DNA"/>
</dbReference>
<organism evidence="1 2">
    <name type="scientific">Pistacia integerrima</name>
    <dbReference type="NCBI Taxonomy" id="434235"/>
    <lineage>
        <taxon>Eukaryota</taxon>
        <taxon>Viridiplantae</taxon>
        <taxon>Streptophyta</taxon>
        <taxon>Embryophyta</taxon>
        <taxon>Tracheophyta</taxon>
        <taxon>Spermatophyta</taxon>
        <taxon>Magnoliopsida</taxon>
        <taxon>eudicotyledons</taxon>
        <taxon>Gunneridae</taxon>
        <taxon>Pentapetalae</taxon>
        <taxon>rosids</taxon>
        <taxon>malvids</taxon>
        <taxon>Sapindales</taxon>
        <taxon>Anacardiaceae</taxon>
        <taxon>Pistacia</taxon>
    </lineage>
</organism>
<evidence type="ECO:0000313" key="2">
    <source>
        <dbReference type="Proteomes" id="UP001163603"/>
    </source>
</evidence>
<accession>A0ACC0Z2L7</accession>
<gene>
    <name evidence="1" type="ORF">Pint_18546</name>
</gene>
<comment type="caution">
    <text evidence="1">The sequence shown here is derived from an EMBL/GenBank/DDBJ whole genome shotgun (WGS) entry which is preliminary data.</text>
</comment>
<name>A0ACC0Z2L7_9ROSI</name>
<sequence length="54" mass="5830">MYIHSSMPGLCGKPCCPRHGSICGHFHDFRYTVASLEFGVGEVGSLIPSLFGVM</sequence>
<proteinExistence type="predicted"/>